<comment type="caution">
    <text evidence="3">The sequence shown here is derived from an EMBL/GenBank/DDBJ whole genome shotgun (WGS) entry which is preliminary data.</text>
</comment>
<evidence type="ECO:0000313" key="3">
    <source>
        <dbReference type="EMBL" id="MBP1853552.1"/>
    </source>
</evidence>
<reference evidence="3 4" key="1">
    <citation type="submission" date="2021-03" db="EMBL/GenBank/DDBJ databases">
        <title>Genomic Encyclopedia of Type Strains, Phase IV (KMG-IV): sequencing the most valuable type-strain genomes for metagenomic binning, comparative biology and taxonomic classification.</title>
        <authorList>
            <person name="Goeker M."/>
        </authorList>
    </citation>
    <scope>NUCLEOTIDE SEQUENCE [LARGE SCALE GENOMIC DNA]</scope>
    <source>
        <strain evidence="3 4">DSM 21600</strain>
    </source>
</reference>
<proteinExistence type="predicted"/>
<accession>A0ABS4E6I1</accession>
<dbReference type="EMBL" id="JAGGJU010000020">
    <property type="protein sequence ID" value="MBP1853552.1"/>
    <property type="molecule type" value="Genomic_DNA"/>
</dbReference>
<evidence type="ECO:0000259" key="2">
    <source>
        <dbReference type="Pfam" id="PF01627"/>
    </source>
</evidence>
<dbReference type="InterPro" id="IPR036641">
    <property type="entry name" value="HPT_dom_sf"/>
</dbReference>
<feature type="domain" description="HPt" evidence="2">
    <location>
        <begin position="18"/>
        <end position="112"/>
    </location>
</feature>
<keyword evidence="1" id="KW-0902">Two-component regulatory system</keyword>
<evidence type="ECO:0000313" key="4">
    <source>
        <dbReference type="Proteomes" id="UP000759443"/>
    </source>
</evidence>
<name>A0ABS4E6I1_9HYPH</name>
<dbReference type="GO" id="GO:0016301">
    <property type="term" value="F:kinase activity"/>
    <property type="evidence" value="ECO:0007669"/>
    <property type="project" value="UniProtKB-KW"/>
</dbReference>
<keyword evidence="4" id="KW-1185">Reference proteome</keyword>
<organism evidence="3 4">
    <name type="scientific">Rhizobium halophytocola</name>
    <dbReference type="NCBI Taxonomy" id="735519"/>
    <lineage>
        <taxon>Bacteria</taxon>
        <taxon>Pseudomonadati</taxon>
        <taxon>Pseudomonadota</taxon>
        <taxon>Alphaproteobacteria</taxon>
        <taxon>Hyphomicrobiales</taxon>
        <taxon>Rhizobiaceae</taxon>
        <taxon>Rhizobium/Agrobacterium group</taxon>
        <taxon>Rhizobium</taxon>
    </lineage>
</organism>
<dbReference type="Pfam" id="PF01627">
    <property type="entry name" value="Hpt"/>
    <property type="match status" value="1"/>
</dbReference>
<evidence type="ECO:0000256" key="1">
    <source>
        <dbReference type="ARBA" id="ARBA00023012"/>
    </source>
</evidence>
<dbReference type="SUPFAM" id="SSF47226">
    <property type="entry name" value="Histidine-containing phosphotransfer domain, HPT domain"/>
    <property type="match status" value="1"/>
</dbReference>
<protein>
    <submittedName>
        <fullName evidence="3">Chemotaxis protein histidine kinase CheA</fullName>
    </submittedName>
</protein>
<dbReference type="RefSeq" id="WP_209949479.1">
    <property type="nucleotide sequence ID" value="NZ_JAGGJU010000020.1"/>
</dbReference>
<sequence length="120" mass="13231">MSDSFDAETEEMERMFEEVRQRFIQSLDERMKNTEAAVARAVGDGEAAADGVERGYKELHTFCGMAGMVGFADLGSMARAALNVLSPARREKRGLEPAEVNQFQIPYQRLKAGIEGAVGR</sequence>
<keyword evidence="3" id="KW-0418">Kinase</keyword>
<keyword evidence="3" id="KW-0808">Transferase</keyword>
<dbReference type="Proteomes" id="UP000759443">
    <property type="component" value="Unassembled WGS sequence"/>
</dbReference>
<dbReference type="InterPro" id="IPR008207">
    <property type="entry name" value="Sig_transdc_His_kin_Hpt_dom"/>
</dbReference>
<gene>
    <name evidence="3" type="ORF">J2Z17_005014</name>
</gene>
<dbReference type="Gene3D" id="1.20.120.160">
    <property type="entry name" value="HPT domain"/>
    <property type="match status" value="1"/>
</dbReference>